<gene>
    <name evidence="1" type="ORF">BDR25DRAFT_357833</name>
</gene>
<proteinExistence type="predicted"/>
<reference evidence="1" key="1">
    <citation type="journal article" date="2020" name="Stud. Mycol.">
        <title>101 Dothideomycetes genomes: a test case for predicting lifestyles and emergence of pathogens.</title>
        <authorList>
            <person name="Haridas S."/>
            <person name="Albert R."/>
            <person name="Binder M."/>
            <person name="Bloem J."/>
            <person name="Labutti K."/>
            <person name="Salamov A."/>
            <person name="Andreopoulos B."/>
            <person name="Baker S."/>
            <person name="Barry K."/>
            <person name="Bills G."/>
            <person name="Bluhm B."/>
            <person name="Cannon C."/>
            <person name="Castanera R."/>
            <person name="Culley D."/>
            <person name="Daum C."/>
            <person name="Ezra D."/>
            <person name="Gonzalez J."/>
            <person name="Henrissat B."/>
            <person name="Kuo A."/>
            <person name="Liang C."/>
            <person name="Lipzen A."/>
            <person name="Lutzoni F."/>
            <person name="Magnuson J."/>
            <person name="Mondo S."/>
            <person name="Nolan M."/>
            <person name="Ohm R."/>
            <person name="Pangilinan J."/>
            <person name="Park H.-J."/>
            <person name="Ramirez L."/>
            <person name="Alfaro M."/>
            <person name="Sun H."/>
            <person name="Tritt A."/>
            <person name="Yoshinaga Y."/>
            <person name="Zwiers L.-H."/>
            <person name="Turgeon B."/>
            <person name="Goodwin S."/>
            <person name="Spatafora J."/>
            <person name="Crous P."/>
            <person name="Grigoriev I."/>
        </authorList>
    </citation>
    <scope>NUCLEOTIDE SEQUENCE</scope>
    <source>
        <strain evidence="1">ATCC 200398</strain>
    </source>
</reference>
<comment type="caution">
    <text evidence="1">The sequence shown here is derived from an EMBL/GenBank/DDBJ whole genome shotgun (WGS) entry which is preliminary data.</text>
</comment>
<protein>
    <submittedName>
        <fullName evidence="1">Uncharacterized protein</fullName>
    </submittedName>
</protein>
<evidence type="ECO:0000313" key="2">
    <source>
        <dbReference type="Proteomes" id="UP000799755"/>
    </source>
</evidence>
<evidence type="ECO:0000313" key="1">
    <source>
        <dbReference type="EMBL" id="KAF2468076.1"/>
    </source>
</evidence>
<dbReference type="Proteomes" id="UP000799755">
    <property type="component" value="Unassembled WGS sequence"/>
</dbReference>
<dbReference type="EMBL" id="MU003517">
    <property type="protein sequence ID" value="KAF2468076.1"/>
    <property type="molecule type" value="Genomic_DNA"/>
</dbReference>
<organism evidence="1 2">
    <name type="scientific">Lindgomyces ingoldianus</name>
    <dbReference type="NCBI Taxonomy" id="673940"/>
    <lineage>
        <taxon>Eukaryota</taxon>
        <taxon>Fungi</taxon>
        <taxon>Dikarya</taxon>
        <taxon>Ascomycota</taxon>
        <taxon>Pezizomycotina</taxon>
        <taxon>Dothideomycetes</taxon>
        <taxon>Pleosporomycetidae</taxon>
        <taxon>Pleosporales</taxon>
        <taxon>Lindgomycetaceae</taxon>
        <taxon>Lindgomyces</taxon>
    </lineage>
</organism>
<sequence>MWAWVRAGVTRVDLQRALWVPATEMIGSQTQRRCIDREQHLSSSWQPSMLVKSQIDKQRAYWPKSRPRDRLALHEATRQFELATLSIMARLLDSAILPSLGITTHFLPFPSILAASVLYVQGNFLNRPFALPIKFNTNPRSVYLSLPLSGRKSLPSTRILAHKNTFAVGHIDIPLVAETLLFVDEAVVAEERDPIAEMGQHKANETPVHPHESGEKICKSSNAYAQDEIESMRVLYQSTDVVLLLLTEIVILMVLSPFGQTPGLNIGSPDAHPEELLQTDDWPRQSRGEGHDIVITKAGRLELE</sequence>
<name>A0ACB6QME1_9PLEO</name>
<keyword evidence="2" id="KW-1185">Reference proteome</keyword>
<accession>A0ACB6QME1</accession>